<sequence>MRKLSLFFLLFLGVVWAERSPLFLQLKIMSLEQMLQRKHIEQMHFQSLSSWRVWGLTHLGVKQTFIGDGSNYTAILPQIGADKELLFDGSSLFVGGDINADITSPSYGDYNLSGYGYGVGGYAMWVAESGWFANLSVKMAQIFLELDSQKFNNTMWLFDMGGGKTFFLPQEYYLRASFNFGTGVLFDSKITLSNLTQIMNPAIPFSLLGRFSIGKQIGKQDIRIDIDSLYENYAGGRVTSELHSGGLEVAKPKGSYDLRLSIHYDVNLFEGGAFYTYADFSTLNLEVMAGIGFRMEFGVKEEVLLKYPKIRLKKLPNTDIK</sequence>
<protein>
    <recommendedName>
        <fullName evidence="3">Autotransporter domain-containing protein</fullName>
    </recommendedName>
</protein>
<dbReference type="RefSeq" id="WP_115568835.1">
    <property type="nucleotide sequence ID" value="NZ_NXLV01000001.1"/>
</dbReference>
<dbReference type="Proteomes" id="UP000257045">
    <property type="component" value="Unassembled WGS sequence"/>
</dbReference>
<name>A0A3D8J4Y4_9HELI</name>
<evidence type="ECO:0000313" key="2">
    <source>
        <dbReference type="Proteomes" id="UP000257045"/>
    </source>
</evidence>
<dbReference type="SUPFAM" id="SSF103515">
    <property type="entry name" value="Autotransporter"/>
    <property type="match status" value="1"/>
</dbReference>
<gene>
    <name evidence="1" type="ORF">CQA58_00960</name>
</gene>
<keyword evidence="2" id="KW-1185">Reference proteome</keyword>
<evidence type="ECO:0000313" key="1">
    <source>
        <dbReference type="EMBL" id="RDU72205.1"/>
    </source>
</evidence>
<accession>A0A3D8J4Y4</accession>
<dbReference type="Gene3D" id="2.40.128.130">
    <property type="entry name" value="Autotransporter beta-domain"/>
    <property type="match status" value="1"/>
</dbReference>
<reference evidence="1 2" key="1">
    <citation type="submission" date="2018-04" db="EMBL/GenBank/DDBJ databases">
        <title>Novel Campyloabacter and Helicobacter Species and Strains.</title>
        <authorList>
            <person name="Mannion A.J."/>
            <person name="Shen Z."/>
            <person name="Fox J.G."/>
        </authorList>
    </citation>
    <scope>NUCLEOTIDE SEQUENCE [LARGE SCALE GENOMIC DNA]</scope>
    <source>
        <strain evidence="1 2">MIT 04-9366</strain>
    </source>
</reference>
<dbReference type="OrthoDB" id="5325256at2"/>
<dbReference type="AlphaFoldDB" id="A0A3D8J4Y4"/>
<dbReference type="InterPro" id="IPR036709">
    <property type="entry name" value="Autotransporte_beta_dom_sf"/>
</dbReference>
<comment type="caution">
    <text evidence="1">The sequence shown here is derived from an EMBL/GenBank/DDBJ whole genome shotgun (WGS) entry which is preliminary data.</text>
</comment>
<dbReference type="EMBL" id="NXLV01000001">
    <property type="protein sequence ID" value="RDU72205.1"/>
    <property type="molecule type" value="Genomic_DNA"/>
</dbReference>
<organism evidence="1 2">
    <name type="scientific">Helicobacter brantae</name>
    <dbReference type="NCBI Taxonomy" id="375927"/>
    <lineage>
        <taxon>Bacteria</taxon>
        <taxon>Pseudomonadati</taxon>
        <taxon>Campylobacterota</taxon>
        <taxon>Epsilonproteobacteria</taxon>
        <taxon>Campylobacterales</taxon>
        <taxon>Helicobacteraceae</taxon>
        <taxon>Helicobacter</taxon>
    </lineage>
</organism>
<proteinExistence type="predicted"/>
<evidence type="ECO:0008006" key="3">
    <source>
        <dbReference type="Google" id="ProtNLM"/>
    </source>
</evidence>